<evidence type="ECO:0000256" key="2">
    <source>
        <dbReference type="ARBA" id="ARBA00008226"/>
    </source>
</evidence>
<evidence type="ECO:0000256" key="6">
    <source>
        <dbReference type="ARBA" id="ARBA00022741"/>
    </source>
</evidence>
<evidence type="ECO:0000313" key="14">
    <source>
        <dbReference type="Proteomes" id="UP000014680"/>
    </source>
</evidence>
<dbReference type="EC" id="6.1.1.22" evidence="3"/>
<keyword evidence="6" id="KW-0547">Nucleotide-binding</keyword>
<dbReference type="GO" id="GO:0003676">
    <property type="term" value="F:nucleic acid binding"/>
    <property type="evidence" value="ECO:0007669"/>
    <property type="project" value="InterPro"/>
</dbReference>
<keyword evidence="14" id="KW-1185">Reference proteome</keyword>
<dbReference type="SUPFAM" id="SSF50249">
    <property type="entry name" value="Nucleic acid-binding proteins"/>
    <property type="match status" value="1"/>
</dbReference>
<dbReference type="AlphaFoldDB" id="A0A0A1U7X1"/>
<sequence length="464" mass="53181">MSTETAAPVVPAATTAPAETVEPAVNFMRISEAADKKDQVVTFRGWAAHVRKARKTLYFVELRDGTGYCQCVIFGKELCDAEKVKFLTRECSIEVTGTLKAYEGKNHAPEIADILNLEMQVSAWHLVGESPVDIENIINKDSSVPQLMDNRHIALRSEHTQQVLKLRSEIQWYFRKYYHDNKFTEIQPPTIVKTQCEGGSTLFKLTYFNEAAYLTQSSQLYLESVIASLGKSFCMLSSYRAEQSRTVRHLAEYLHLEAELPFITFDDLLAHLEDLVCTVVENVMAVHGEKIMKMNPHFKMPTRPFKRMTYADAIKFCNDNKILNKDKPFEFGEDISEKPERQMTDMIGCPIFMIHFPSKMKAFYMSKVPGHTDLTESVDLLMPGVGEIVGGSMRIWDYKELMDAYKANGLNPKPYYWYTDQRKYGSCPHGGYGLGVERLVMWMLGEDHIRKVCLYPRYIERCEP</sequence>
<dbReference type="InterPro" id="IPR002312">
    <property type="entry name" value="Asp/Asn-tRNA-synth_IIb"/>
</dbReference>
<evidence type="ECO:0000256" key="1">
    <source>
        <dbReference type="ARBA" id="ARBA00004496"/>
    </source>
</evidence>
<dbReference type="OrthoDB" id="1931232at2759"/>
<feature type="domain" description="Aminoacyl-transfer RNA synthetases class-II family profile" evidence="12">
    <location>
        <begin position="164"/>
        <end position="456"/>
    </location>
</feature>
<dbReference type="GO" id="GO:0004816">
    <property type="term" value="F:asparagine-tRNA ligase activity"/>
    <property type="evidence" value="ECO:0007669"/>
    <property type="project" value="UniProtKB-EC"/>
</dbReference>
<dbReference type="NCBIfam" id="TIGR00457">
    <property type="entry name" value="asnS"/>
    <property type="match status" value="1"/>
</dbReference>
<dbReference type="InterPro" id="IPR004364">
    <property type="entry name" value="Aa-tRNA-synt_II"/>
</dbReference>
<evidence type="ECO:0000256" key="10">
    <source>
        <dbReference type="ARBA" id="ARBA00029886"/>
    </source>
</evidence>
<gene>
    <name evidence="13" type="ORF">EIN_359830</name>
</gene>
<comment type="subcellular location">
    <subcellularLocation>
        <location evidence="1">Cytoplasm</location>
    </subcellularLocation>
</comment>
<evidence type="ECO:0000256" key="3">
    <source>
        <dbReference type="ARBA" id="ARBA00012816"/>
    </source>
</evidence>
<evidence type="ECO:0000256" key="4">
    <source>
        <dbReference type="ARBA" id="ARBA00022490"/>
    </source>
</evidence>
<keyword evidence="4" id="KW-0963">Cytoplasm</keyword>
<evidence type="ECO:0000256" key="7">
    <source>
        <dbReference type="ARBA" id="ARBA00022840"/>
    </source>
</evidence>
<dbReference type="GO" id="GO:0006421">
    <property type="term" value="P:asparaginyl-tRNA aminoacylation"/>
    <property type="evidence" value="ECO:0007669"/>
    <property type="project" value="InterPro"/>
</dbReference>
<dbReference type="InterPro" id="IPR006195">
    <property type="entry name" value="aa-tRNA-synth_II"/>
</dbReference>
<dbReference type="Gene3D" id="2.40.50.140">
    <property type="entry name" value="Nucleic acid-binding proteins"/>
    <property type="match status" value="1"/>
</dbReference>
<dbReference type="OMA" id="DCCLYPR"/>
<dbReference type="CDD" id="cd04323">
    <property type="entry name" value="AsnRS_cyto_like_N"/>
    <property type="match status" value="1"/>
</dbReference>
<dbReference type="GeneID" id="14889921"/>
<evidence type="ECO:0000256" key="9">
    <source>
        <dbReference type="ARBA" id="ARBA00023146"/>
    </source>
</evidence>
<proteinExistence type="inferred from homology"/>
<keyword evidence="9 13" id="KW-0030">Aminoacyl-tRNA synthetase</keyword>
<keyword evidence="8" id="KW-0648">Protein biosynthesis</keyword>
<dbReference type="KEGG" id="eiv:EIN_359830"/>
<dbReference type="PRINTS" id="PR01042">
    <property type="entry name" value="TRNASYNTHASP"/>
</dbReference>
<comment type="catalytic activity">
    <reaction evidence="11">
        <text>tRNA(Asn) + L-asparagine + ATP = L-asparaginyl-tRNA(Asn) + AMP + diphosphate + H(+)</text>
        <dbReference type="Rhea" id="RHEA:11180"/>
        <dbReference type="Rhea" id="RHEA-COMP:9659"/>
        <dbReference type="Rhea" id="RHEA-COMP:9674"/>
        <dbReference type="ChEBI" id="CHEBI:15378"/>
        <dbReference type="ChEBI" id="CHEBI:30616"/>
        <dbReference type="ChEBI" id="CHEBI:33019"/>
        <dbReference type="ChEBI" id="CHEBI:58048"/>
        <dbReference type="ChEBI" id="CHEBI:78442"/>
        <dbReference type="ChEBI" id="CHEBI:78515"/>
        <dbReference type="ChEBI" id="CHEBI:456215"/>
        <dbReference type="EC" id="6.1.1.22"/>
    </reaction>
</comment>
<dbReference type="GO" id="GO:0005737">
    <property type="term" value="C:cytoplasm"/>
    <property type="evidence" value="ECO:0007669"/>
    <property type="project" value="UniProtKB-SubCell"/>
</dbReference>
<dbReference type="Pfam" id="PF00152">
    <property type="entry name" value="tRNA-synt_2"/>
    <property type="match status" value="1"/>
</dbReference>
<accession>A0A0A1U7X1</accession>
<dbReference type="Proteomes" id="UP000014680">
    <property type="component" value="Unassembled WGS sequence"/>
</dbReference>
<evidence type="ECO:0000313" key="13">
    <source>
        <dbReference type="EMBL" id="ELP90890.1"/>
    </source>
</evidence>
<dbReference type="InterPro" id="IPR004365">
    <property type="entry name" value="NA-bd_OB_tRNA"/>
</dbReference>
<dbReference type="Gene3D" id="3.30.930.10">
    <property type="entry name" value="Bira Bifunctional Protein, Domain 2"/>
    <property type="match status" value="1"/>
</dbReference>
<keyword evidence="5 13" id="KW-0436">Ligase</keyword>
<dbReference type="SUPFAM" id="SSF55681">
    <property type="entry name" value="Class II aaRS and biotin synthetases"/>
    <property type="match status" value="1"/>
</dbReference>
<dbReference type="InterPro" id="IPR045864">
    <property type="entry name" value="aa-tRNA-synth_II/BPL/LPL"/>
</dbReference>
<protein>
    <recommendedName>
        <fullName evidence="3">asparagine--tRNA ligase</fullName>
        <ecNumber evidence="3">6.1.1.22</ecNumber>
    </recommendedName>
    <alternativeName>
        <fullName evidence="10">Asparaginyl-tRNA synthetase</fullName>
    </alternativeName>
</protein>
<organism evidence="13 14">
    <name type="scientific">Entamoeba invadens IP1</name>
    <dbReference type="NCBI Taxonomy" id="370355"/>
    <lineage>
        <taxon>Eukaryota</taxon>
        <taxon>Amoebozoa</taxon>
        <taxon>Evosea</taxon>
        <taxon>Archamoebae</taxon>
        <taxon>Mastigamoebida</taxon>
        <taxon>Entamoebidae</taxon>
        <taxon>Entamoeba</taxon>
    </lineage>
</organism>
<dbReference type="Pfam" id="PF01336">
    <property type="entry name" value="tRNA_anti-codon"/>
    <property type="match status" value="1"/>
</dbReference>
<evidence type="ECO:0000259" key="12">
    <source>
        <dbReference type="PROSITE" id="PS50862"/>
    </source>
</evidence>
<comment type="similarity">
    <text evidence="2">Belongs to the class-II aminoacyl-tRNA synthetase family.</text>
</comment>
<dbReference type="PANTHER" id="PTHR22594:SF16">
    <property type="entry name" value="ASPARAGINE--TRNA LIGASE, CYTOPLASMIC"/>
    <property type="match status" value="1"/>
</dbReference>
<keyword evidence="7" id="KW-0067">ATP-binding</keyword>
<evidence type="ECO:0000256" key="5">
    <source>
        <dbReference type="ARBA" id="ARBA00022598"/>
    </source>
</evidence>
<evidence type="ECO:0000256" key="8">
    <source>
        <dbReference type="ARBA" id="ARBA00022917"/>
    </source>
</evidence>
<dbReference type="CDD" id="cd00776">
    <property type="entry name" value="AsxRS_core"/>
    <property type="match status" value="1"/>
</dbReference>
<dbReference type="EMBL" id="KB206483">
    <property type="protein sequence ID" value="ELP90890.1"/>
    <property type="molecule type" value="Genomic_DNA"/>
</dbReference>
<dbReference type="PANTHER" id="PTHR22594">
    <property type="entry name" value="ASPARTYL/LYSYL-TRNA SYNTHETASE"/>
    <property type="match status" value="1"/>
</dbReference>
<name>A0A0A1U7X1_ENTIV</name>
<dbReference type="InterPro" id="IPR012340">
    <property type="entry name" value="NA-bd_OB-fold"/>
</dbReference>
<reference evidence="13 14" key="1">
    <citation type="submission" date="2012-10" db="EMBL/GenBank/DDBJ databases">
        <authorList>
            <person name="Zafar N."/>
            <person name="Inman J."/>
            <person name="Hall N."/>
            <person name="Lorenzi H."/>
            <person name="Caler E."/>
        </authorList>
    </citation>
    <scope>NUCLEOTIDE SEQUENCE [LARGE SCALE GENOMIC DNA]</scope>
    <source>
        <strain evidence="13 14">IP1</strain>
    </source>
</reference>
<evidence type="ECO:0000256" key="11">
    <source>
        <dbReference type="ARBA" id="ARBA00047844"/>
    </source>
</evidence>
<dbReference type="InterPro" id="IPR004522">
    <property type="entry name" value="Asn-tRNA-ligase"/>
</dbReference>
<dbReference type="PROSITE" id="PS50862">
    <property type="entry name" value="AA_TRNA_LIGASE_II"/>
    <property type="match status" value="1"/>
</dbReference>
<dbReference type="VEuPathDB" id="AmoebaDB:EIN_359830"/>
<dbReference type="RefSeq" id="XP_004257661.1">
    <property type="nucleotide sequence ID" value="XM_004257613.1"/>
</dbReference>
<dbReference type="GO" id="GO:0005524">
    <property type="term" value="F:ATP binding"/>
    <property type="evidence" value="ECO:0007669"/>
    <property type="project" value="UniProtKB-KW"/>
</dbReference>